<evidence type="ECO:0000313" key="4">
    <source>
        <dbReference type="EMBL" id="KWT93337.1"/>
    </source>
</evidence>
<feature type="domain" description="SHSP" evidence="3">
    <location>
        <begin position="34"/>
        <end position="136"/>
    </location>
</feature>
<evidence type="ECO:0000256" key="1">
    <source>
        <dbReference type="PROSITE-ProRule" id="PRU00285"/>
    </source>
</evidence>
<accession>A0ABR5SJ39</accession>
<dbReference type="InterPro" id="IPR031107">
    <property type="entry name" value="Small_HSP"/>
</dbReference>
<proteinExistence type="inferred from homology"/>
<evidence type="ECO:0000259" key="3">
    <source>
        <dbReference type="PROSITE" id="PS01031"/>
    </source>
</evidence>
<comment type="similarity">
    <text evidence="1 2">Belongs to the small heat shock protein (HSP20) family.</text>
</comment>
<dbReference type="Proteomes" id="UP000060487">
    <property type="component" value="Unassembled WGS sequence"/>
</dbReference>
<dbReference type="PROSITE" id="PS01031">
    <property type="entry name" value="SHSP"/>
    <property type="match status" value="1"/>
</dbReference>
<organism evidence="4 5">
    <name type="scientific">Candidatus Magnetominusculus xianensis</name>
    <dbReference type="NCBI Taxonomy" id="1748249"/>
    <lineage>
        <taxon>Bacteria</taxon>
        <taxon>Pseudomonadati</taxon>
        <taxon>Nitrospirota</taxon>
        <taxon>Nitrospiria</taxon>
        <taxon>Nitrospirales</taxon>
        <taxon>Nitrospiraceae</taxon>
        <taxon>Candidatus Magnetominusculus</taxon>
    </lineage>
</organism>
<dbReference type="InterPro" id="IPR002068">
    <property type="entry name" value="A-crystallin/Hsp20_dom"/>
</dbReference>
<dbReference type="Gene3D" id="2.60.40.790">
    <property type="match status" value="1"/>
</dbReference>
<evidence type="ECO:0000313" key="5">
    <source>
        <dbReference type="Proteomes" id="UP000060487"/>
    </source>
</evidence>
<gene>
    <name evidence="4" type="ORF">ASN18_0313</name>
</gene>
<dbReference type="RefSeq" id="WP_085050846.1">
    <property type="nucleotide sequence ID" value="NZ_LNQR01000011.1"/>
</dbReference>
<keyword evidence="5" id="KW-1185">Reference proteome</keyword>
<dbReference type="CDD" id="cd06464">
    <property type="entry name" value="ACD_sHsps-like"/>
    <property type="match status" value="1"/>
</dbReference>
<dbReference type="InterPro" id="IPR008978">
    <property type="entry name" value="HSP20-like_chaperone"/>
</dbReference>
<protein>
    <submittedName>
        <fullName evidence="4">Heat-shock protein Hsp20</fullName>
    </submittedName>
</protein>
<comment type="caution">
    <text evidence="4">The sequence shown here is derived from an EMBL/GenBank/DDBJ whole genome shotgun (WGS) entry which is preliminary data.</text>
</comment>
<sequence>MGKKFWDDTDRLVFLRERANNLFHHDAQGNLDSLRAYTWVPPFDIFEMEGGIIVQADIPGVRLEDISVTVEENNIISIKGERKPGIHSDREYFHCMERSFGRFMRSFKLPCSANTGAIEILLNDGVLSVTIPKTGI</sequence>
<evidence type="ECO:0000256" key="2">
    <source>
        <dbReference type="RuleBase" id="RU003616"/>
    </source>
</evidence>
<reference evidence="4 5" key="1">
    <citation type="submission" date="2015-11" db="EMBL/GenBank/DDBJ databases">
        <authorList>
            <person name="Lin W."/>
        </authorList>
    </citation>
    <scope>NUCLEOTIDE SEQUENCE [LARGE SCALE GENOMIC DNA]</scope>
    <source>
        <strain evidence="4 5">HCH-1</strain>
    </source>
</reference>
<name>A0ABR5SJ39_9BACT</name>
<dbReference type="Pfam" id="PF00011">
    <property type="entry name" value="HSP20"/>
    <property type="match status" value="1"/>
</dbReference>
<dbReference type="SUPFAM" id="SSF49764">
    <property type="entry name" value="HSP20-like chaperones"/>
    <property type="match status" value="1"/>
</dbReference>
<dbReference type="EMBL" id="LNQR01000011">
    <property type="protein sequence ID" value="KWT93337.1"/>
    <property type="molecule type" value="Genomic_DNA"/>
</dbReference>
<dbReference type="PANTHER" id="PTHR11527">
    <property type="entry name" value="HEAT-SHOCK PROTEIN 20 FAMILY MEMBER"/>
    <property type="match status" value="1"/>
</dbReference>